<evidence type="ECO:0000256" key="1">
    <source>
        <dbReference type="SAM" id="MobiDB-lite"/>
    </source>
</evidence>
<sequence>MSSPSYGTTNNSHPANANGNDEITPLLNSSNSGRNGTKSRSIGRHMRQNISTRHADIVLLVCYTVTGLLDSSSISIWQSFVSMQTGNTVYLGLGLANPSGGTRWIKAATSVFCFCFGSFIFARYHRAFSPRKRWVLVSSHIFQTFLIMVAALIVMYDPADGDFDKSGELRWQVLVPIALVAFQAAGQAVTSRALKFNALTSVVLTSIYCDLFSDMNLFAELTTNVERNQRATAPVALLVGAIAGGLWAKSDFGMKAALWTAAGLKACIVLAWILWKGEKEEDE</sequence>
<dbReference type="OrthoDB" id="5288586at2759"/>
<dbReference type="Pfam" id="PF06912">
    <property type="entry name" value="DUF1275"/>
    <property type="match status" value="1"/>
</dbReference>
<dbReference type="EMBL" id="MU004232">
    <property type="protein sequence ID" value="KAF2672168.1"/>
    <property type="molecule type" value="Genomic_DNA"/>
</dbReference>
<keyword evidence="4" id="KW-1185">Reference proteome</keyword>
<organism evidence="3 4">
    <name type="scientific">Microthyrium microscopicum</name>
    <dbReference type="NCBI Taxonomy" id="703497"/>
    <lineage>
        <taxon>Eukaryota</taxon>
        <taxon>Fungi</taxon>
        <taxon>Dikarya</taxon>
        <taxon>Ascomycota</taxon>
        <taxon>Pezizomycotina</taxon>
        <taxon>Dothideomycetes</taxon>
        <taxon>Dothideomycetes incertae sedis</taxon>
        <taxon>Microthyriales</taxon>
        <taxon>Microthyriaceae</taxon>
        <taxon>Microthyrium</taxon>
    </lineage>
</organism>
<feature type="region of interest" description="Disordered" evidence="1">
    <location>
        <begin position="1"/>
        <end position="42"/>
    </location>
</feature>
<keyword evidence="2" id="KW-0812">Transmembrane</keyword>
<proteinExistence type="predicted"/>
<feature type="transmembrane region" description="Helical" evidence="2">
    <location>
        <begin position="104"/>
        <end position="122"/>
    </location>
</feature>
<dbReference type="AlphaFoldDB" id="A0A6A6UM66"/>
<evidence type="ECO:0000313" key="4">
    <source>
        <dbReference type="Proteomes" id="UP000799302"/>
    </source>
</evidence>
<dbReference type="InterPro" id="IPR010699">
    <property type="entry name" value="DUF1275"/>
</dbReference>
<feature type="transmembrane region" description="Helical" evidence="2">
    <location>
        <begin position="231"/>
        <end position="249"/>
    </location>
</feature>
<evidence type="ECO:0000256" key="2">
    <source>
        <dbReference type="SAM" id="Phobius"/>
    </source>
</evidence>
<feature type="transmembrane region" description="Helical" evidence="2">
    <location>
        <begin position="171"/>
        <end position="189"/>
    </location>
</feature>
<feature type="transmembrane region" description="Helical" evidence="2">
    <location>
        <begin position="57"/>
        <end position="77"/>
    </location>
</feature>
<evidence type="ECO:0008006" key="5">
    <source>
        <dbReference type="Google" id="ProtNLM"/>
    </source>
</evidence>
<evidence type="ECO:0000313" key="3">
    <source>
        <dbReference type="EMBL" id="KAF2672168.1"/>
    </source>
</evidence>
<dbReference type="PANTHER" id="PTHR37488:SF1">
    <property type="entry name" value="DUF1275 DOMAIN PROTEIN"/>
    <property type="match status" value="1"/>
</dbReference>
<feature type="compositionally biased region" description="Polar residues" evidence="1">
    <location>
        <begin position="1"/>
        <end position="40"/>
    </location>
</feature>
<keyword evidence="2" id="KW-0472">Membrane</keyword>
<accession>A0A6A6UM66</accession>
<reference evidence="3" key="1">
    <citation type="journal article" date="2020" name="Stud. Mycol.">
        <title>101 Dothideomycetes genomes: a test case for predicting lifestyles and emergence of pathogens.</title>
        <authorList>
            <person name="Haridas S."/>
            <person name="Albert R."/>
            <person name="Binder M."/>
            <person name="Bloem J."/>
            <person name="Labutti K."/>
            <person name="Salamov A."/>
            <person name="Andreopoulos B."/>
            <person name="Baker S."/>
            <person name="Barry K."/>
            <person name="Bills G."/>
            <person name="Bluhm B."/>
            <person name="Cannon C."/>
            <person name="Castanera R."/>
            <person name="Culley D."/>
            <person name="Daum C."/>
            <person name="Ezra D."/>
            <person name="Gonzalez J."/>
            <person name="Henrissat B."/>
            <person name="Kuo A."/>
            <person name="Liang C."/>
            <person name="Lipzen A."/>
            <person name="Lutzoni F."/>
            <person name="Magnuson J."/>
            <person name="Mondo S."/>
            <person name="Nolan M."/>
            <person name="Ohm R."/>
            <person name="Pangilinan J."/>
            <person name="Park H.-J."/>
            <person name="Ramirez L."/>
            <person name="Alfaro M."/>
            <person name="Sun H."/>
            <person name="Tritt A."/>
            <person name="Yoshinaga Y."/>
            <person name="Zwiers L.-H."/>
            <person name="Turgeon B."/>
            <person name="Goodwin S."/>
            <person name="Spatafora J."/>
            <person name="Crous P."/>
            <person name="Grigoriev I."/>
        </authorList>
    </citation>
    <scope>NUCLEOTIDE SEQUENCE</scope>
    <source>
        <strain evidence="3">CBS 115976</strain>
    </source>
</reference>
<dbReference type="PANTHER" id="PTHR37488">
    <property type="entry name" value="DUF1275 DOMAIN-CONTAINING PROTEIN"/>
    <property type="match status" value="1"/>
</dbReference>
<protein>
    <recommendedName>
        <fullName evidence="5">DUF1275 domain protein</fullName>
    </recommendedName>
</protein>
<gene>
    <name evidence="3" type="ORF">BT63DRAFT_190111</name>
</gene>
<feature type="transmembrane region" description="Helical" evidence="2">
    <location>
        <begin position="256"/>
        <end position="275"/>
    </location>
</feature>
<dbReference type="Proteomes" id="UP000799302">
    <property type="component" value="Unassembled WGS sequence"/>
</dbReference>
<name>A0A6A6UM66_9PEZI</name>
<keyword evidence="2" id="KW-1133">Transmembrane helix</keyword>
<feature type="transmembrane region" description="Helical" evidence="2">
    <location>
        <begin position="134"/>
        <end position="156"/>
    </location>
</feature>